<evidence type="ECO:0000259" key="3">
    <source>
        <dbReference type="Pfam" id="PF13439"/>
    </source>
</evidence>
<dbReference type="Pfam" id="PF13692">
    <property type="entry name" value="Glyco_trans_1_4"/>
    <property type="match status" value="1"/>
</dbReference>
<evidence type="ECO:0000256" key="1">
    <source>
        <dbReference type="ARBA" id="ARBA00022676"/>
    </source>
</evidence>
<feature type="domain" description="Glycosyltransferase subfamily 4-like N-terminal" evidence="3">
    <location>
        <begin position="14"/>
        <end position="133"/>
    </location>
</feature>
<dbReference type="SUPFAM" id="SSF53756">
    <property type="entry name" value="UDP-Glycosyltransferase/glycogen phosphorylase"/>
    <property type="match status" value="1"/>
</dbReference>
<protein>
    <submittedName>
        <fullName evidence="4">Glycosyltransferase</fullName>
    </submittedName>
</protein>
<dbReference type="InterPro" id="IPR028098">
    <property type="entry name" value="Glyco_trans_4-like_N"/>
</dbReference>
<evidence type="ECO:0000313" key="5">
    <source>
        <dbReference type="Proteomes" id="UP000615326"/>
    </source>
</evidence>
<dbReference type="Pfam" id="PF13439">
    <property type="entry name" value="Glyco_transf_4"/>
    <property type="match status" value="1"/>
</dbReference>
<accession>A0ABX0K923</accession>
<dbReference type="CDD" id="cd03811">
    <property type="entry name" value="GT4_GT28_WabH-like"/>
    <property type="match status" value="1"/>
</dbReference>
<dbReference type="EMBL" id="WOSW01000018">
    <property type="protein sequence ID" value="NHO32920.1"/>
    <property type="molecule type" value="Genomic_DNA"/>
</dbReference>
<keyword evidence="1" id="KW-0328">Glycosyltransferase</keyword>
<evidence type="ECO:0000256" key="2">
    <source>
        <dbReference type="ARBA" id="ARBA00022679"/>
    </source>
</evidence>
<comment type="caution">
    <text evidence="4">The sequence shown here is derived from an EMBL/GenBank/DDBJ whole genome shotgun (WGS) entry which is preliminary data.</text>
</comment>
<gene>
    <name evidence="4" type="ORF">GOB84_10195</name>
</gene>
<dbReference type="PANTHER" id="PTHR12526:SF510">
    <property type="entry name" value="D-INOSITOL 3-PHOSPHATE GLYCOSYLTRANSFERASE"/>
    <property type="match status" value="1"/>
</dbReference>
<dbReference type="Proteomes" id="UP000615326">
    <property type="component" value="Unassembled WGS sequence"/>
</dbReference>
<organism evidence="4 5">
    <name type="scientific">Acetobacter fallax</name>
    <dbReference type="NCBI Taxonomy" id="1737473"/>
    <lineage>
        <taxon>Bacteria</taxon>
        <taxon>Pseudomonadati</taxon>
        <taxon>Pseudomonadota</taxon>
        <taxon>Alphaproteobacteria</taxon>
        <taxon>Acetobacterales</taxon>
        <taxon>Acetobacteraceae</taxon>
        <taxon>Acetobacter</taxon>
    </lineage>
</organism>
<reference evidence="4 5" key="1">
    <citation type="journal article" date="2020" name="Int. J. Syst. Evol. Microbiol.">
        <title>Novel acetic acid bacteria from cider fermentations: Acetobacter conturbans sp. nov. and Acetobacter fallax sp. nov.</title>
        <authorList>
            <person name="Sombolestani A.S."/>
            <person name="Cleenwerck I."/>
            <person name="Cnockaert M."/>
            <person name="Borremans W."/>
            <person name="Wieme A.D."/>
            <person name="De Vuyst L."/>
            <person name="Vandamme P."/>
        </authorList>
    </citation>
    <scope>NUCLEOTIDE SEQUENCE [LARGE SCALE GENOMIC DNA]</scope>
    <source>
        <strain evidence="4 5">LMG 1637</strain>
    </source>
</reference>
<dbReference type="Gene3D" id="3.40.50.2000">
    <property type="entry name" value="Glycogen Phosphorylase B"/>
    <property type="match status" value="2"/>
</dbReference>
<name>A0ABX0K923_9PROT</name>
<sequence length="352" mass="38081">MRILHCILTHEFAGTERYLSELARMQAEHHEVTVLVARQTRDSLTGGDLVPHLAPPVRVIRAGRGGYLSALIGLSRRWRPDVIHTHVGAASFRAGVLNRLHRGPLRRFLPGGAGPAVVATLHRGFARRAYGGHDGLICIANWQRAGIPASFPGPVETIANWTCPAGPAEGARERLLSETGLGPDTFLLGAAGRMIPEKGFDTLLDAFSRADLPDTALILFGDGPSRAALQVKAGPNVIFTGFRTALRSDLAGLDAFVLPSRREPFGLVLLEAMAAGLPVLATNAGGVPDILGAHPECMVPPDEPAVMAAGLEMLRRRPKQIWDLASFDPRGQVARTEAFYRHCMAWKERTYR</sequence>
<keyword evidence="2" id="KW-0808">Transferase</keyword>
<keyword evidence="5" id="KW-1185">Reference proteome</keyword>
<dbReference type="RefSeq" id="WP_173577451.1">
    <property type="nucleotide sequence ID" value="NZ_WOSW01000018.1"/>
</dbReference>
<evidence type="ECO:0000313" key="4">
    <source>
        <dbReference type="EMBL" id="NHO32920.1"/>
    </source>
</evidence>
<proteinExistence type="predicted"/>
<dbReference type="PANTHER" id="PTHR12526">
    <property type="entry name" value="GLYCOSYLTRANSFERASE"/>
    <property type="match status" value="1"/>
</dbReference>